<dbReference type="AlphaFoldDB" id="A0A853FDY0"/>
<keyword evidence="2" id="KW-1185">Reference proteome</keyword>
<dbReference type="InterPro" id="IPR021783">
    <property type="entry name" value="DUF3348"/>
</dbReference>
<protein>
    <submittedName>
        <fullName evidence="1">DUF3348 domain-containing protein</fullName>
    </submittedName>
</protein>
<organism evidence="1 2">
    <name type="scientific">Allopusillimonas soli</name>
    <dbReference type="NCBI Taxonomy" id="659016"/>
    <lineage>
        <taxon>Bacteria</taxon>
        <taxon>Pseudomonadati</taxon>
        <taxon>Pseudomonadota</taxon>
        <taxon>Betaproteobacteria</taxon>
        <taxon>Burkholderiales</taxon>
        <taxon>Alcaligenaceae</taxon>
        <taxon>Allopusillimonas</taxon>
    </lineage>
</organism>
<accession>A0A853FDY0</accession>
<dbReference type="Proteomes" id="UP000580517">
    <property type="component" value="Unassembled WGS sequence"/>
</dbReference>
<gene>
    <name evidence="1" type="ORF">H0A68_09105</name>
</gene>
<evidence type="ECO:0000313" key="1">
    <source>
        <dbReference type="EMBL" id="NYT37030.1"/>
    </source>
</evidence>
<comment type="caution">
    <text evidence="1">The sequence shown here is derived from an EMBL/GenBank/DDBJ whole genome shotgun (WGS) entry which is preliminary data.</text>
</comment>
<dbReference type="RefSeq" id="WP_167668890.1">
    <property type="nucleotide sequence ID" value="NZ_JACCEW010000002.1"/>
</dbReference>
<dbReference type="Pfam" id="PF11828">
    <property type="entry name" value="DUF3348"/>
    <property type="match status" value="1"/>
</dbReference>
<name>A0A853FDY0_9BURK</name>
<reference evidence="1 2" key="1">
    <citation type="submission" date="2020-07" db="EMBL/GenBank/DDBJ databases">
        <title>Taxonomic revisions and descriptions of new bacterial species based on genomic comparisons in the high-G+C-content subgroup of the family Alcaligenaceae.</title>
        <authorList>
            <person name="Szabo A."/>
            <person name="Felfoldi T."/>
        </authorList>
    </citation>
    <scope>NUCLEOTIDE SEQUENCE [LARGE SCALE GENOMIC DNA]</scope>
    <source>
        <strain evidence="1 2">DSM 25264</strain>
    </source>
</reference>
<dbReference type="EMBL" id="JACCEW010000002">
    <property type="protein sequence ID" value="NYT37030.1"/>
    <property type="molecule type" value="Genomic_DNA"/>
</dbReference>
<proteinExistence type="predicted"/>
<evidence type="ECO:0000313" key="2">
    <source>
        <dbReference type="Proteomes" id="UP000580517"/>
    </source>
</evidence>
<sequence length="251" mass="27741">MVQELPQRTGFGGPALIRLLVRLTDTDVQASRQPLSRQLSQWLDWSDAIGLSTVLNGPPPAVQAGGLGDDPAREAATEYDQLRDKLEKAILGQDASPATRRQRVYRRSVIAADGKPAAPIEYPAFRQRYVSLQERMETSISNLRIRLRAVLAARSPTMARLALVDAAMEQALGGREQRLLLKVPALLESHFEHLRDAATDAQHGGEGRDATSTAPVPWQDVFRRDMQRVLLAELDIRLKPIEGLIAALRTC</sequence>